<feature type="compositionally biased region" description="Pro residues" evidence="1">
    <location>
        <begin position="198"/>
        <end position="210"/>
    </location>
</feature>
<reference evidence="2" key="2">
    <citation type="submission" date="2023-06" db="EMBL/GenBank/DDBJ databases">
        <authorList>
            <consortium name="Lawrence Berkeley National Laboratory"/>
            <person name="Haridas S."/>
            <person name="Hensen N."/>
            <person name="Bonometti L."/>
            <person name="Westerberg I."/>
            <person name="Brannstrom I.O."/>
            <person name="Guillou S."/>
            <person name="Cros-Aarteil S."/>
            <person name="Calhoun S."/>
            <person name="Kuo A."/>
            <person name="Mondo S."/>
            <person name="Pangilinan J."/>
            <person name="Riley R."/>
            <person name="Labutti K."/>
            <person name="Andreopoulos B."/>
            <person name="Lipzen A."/>
            <person name="Chen C."/>
            <person name="Yanf M."/>
            <person name="Daum C."/>
            <person name="Ng V."/>
            <person name="Clum A."/>
            <person name="Steindorff A."/>
            <person name="Ohm R."/>
            <person name="Martin F."/>
            <person name="Silar P."/>
            <person name="Natvig D."/>
            <person name="Lalanne C."/>
            <person name="Gautier V."/>
            <person name="Ament-Velasquez S.L."/>
            <person name="Kruys A."/>
            <person name="Hutchinson M.I."/>
            <person name="Powell A.J."/>
            <person name="Barry K."/>
            <person name="Miller A.N."/>
            <person name="Grigoriev I.V."/>
            <person name="Debuchy R."/>
            <person name="Gladieux P."/>
            <person name="Thoren M.H."/>
            <person name="Johannesson H."/>
        </authorList>
    </citation>
    <scope>NUCLEOTIDE SEQUENCE</scope>
    <source>
        <strain evidence="2">SMH4131-1</strain>
    </source>
</reference>
<proteinExistence type="predicted"/>
<dbReference type="EMBL" id="JAUEPO010000005">
    <property type="protein sequence ID" value="KAK3320498.1"/>
    <property type="molecule type" value="Genomic_DNA"/>
</dbReference>
<protein>
    <submittedName>
        <fullName evidence="2">Uncharacterized protein</fullName>
    </submittedName>
</protein>
<reference evidence="2" key="1">
    <citation type="journal article" date="2023" name="Mol. Phylogenet. Evol.">
        <title>Genome-scale phylogeny and comparative genomics of the fungal order Sordariales.</title>
        <authorList>
            <person name="Hensen N."/>
            <person name="Bonometti L."/>
            <person name="Westerberg I."/>
            <person name="Brannstrom I.O."/>
            <person name="Guillou S."/>
            <person name="Cros-Aarteil S."/>
            <person name="Calhoun S."/>
            <person name="Haridas S."/>
            <person name="Kuo A."/>
            <person name="Mondo S."/>
            <person name="Pangilinan J."/>
            <person name="Riley R."/>
            <person name="LaButti K."/>
            <person name="Andreopoulos B."/>
            <person name="Lipzen A."/>
            <person name="Chen C."/>
            <person name="Yan M."/>
            <person name="Daum C."/>
            <person name="Ng V."/>
            <person name="Clum A."/>
            <person name="Steindorff A."/>
            <person name="Ohm R.A."/>
            <person name="Martin F."/>
            <person name="Silar P."/>
            <person name="Natvig D.O."/>
            <person name="Lalanne C."/>
            <person name="Gautier V."/>
            <person name="Ament-Velasquez S.L."/>
            <person name="Kruys A."/>
            <person name="Hutchinson M.I."/>
            <person name="Powell A.J."/>
            <person name="Barry K."/>
            <person name="Miller A.N."/>
            <person name="Grigoriev I.V."/>
            <person name="Debuchy R."/>
            <person name="Gladieux P."/>
            <person name="Hiltunen Thoren M."/>
            <person name="Johannesson H."/>
        </authorList>
    </citation>
    <scope>NUCLEOTIDE SEQUENCE</scope>
    <source>
        <strain evidence="2">SMH4131-1</strain>
    </source>
</reference>
<accession>A0AAE0I8L6</accession>
<dbReference type="Proteomes" id="UP001286456">
    <property type="component" value="Unassembled WGS sequence"/>
</dbReference>
<evidence type="ECO:0000313" key="2">
    <source>
        <dbReference type="EMBL" id="KAK3320498.1"/>
    </source>
</evidence>
<feature type="compositionally biased region" description="Polar residues" evidence="1">
    <location>
        <begin position="222"/>
        <end position="244"/>
    </location>
</feature>
<evidence type="ECO:0000313" key="3">
    <source>
        <dbReference type="Proteomes" id="UP001286456"/>
    </source>
</evidence>
<feature type="region of interest" description="Disordered" evidence="1">
    <location>
        <begin position="1"/>
        <end position="48"/>
    </location>
</feature>
<name>A0AAE0I8L6_9PEZI</name>
<keyword evidence="3" id="KW-1185">Reference proteome</keyword>
<feature type="region of interest" description="Disordered" evidence="1">
    <location>
        <begin position="191"/>
        <end position="270"/>
    </location>
</feature>
<comment type="caution">
    <text evidence="2">The sequence shown here is derived from an EMBL/GenBank/DDBJ whole genome shotgun (WGS) entry which is preliminary data.</text>
</comment>
<dbReference type="AlphaFoldDB" id="A0AAE0I8L6"/>
<evidence type="ECO:0000256" key="1">
    <source>
        <dbReference type="SAM" id="MobiDB-lite"/>
    </source>
</evidence>
<sequence length="397" mass="44372">MTFSITPRTASYGNFEGKPSPPSSEERTGNDAADVTNDRCHGKPPPSPRVNTYMYRSHRWAWWVSCRLMPLPAMATTENKQRKQGVGVVDKQLAANLAREWRERIKTEVRPEYQTTETVIKEALRIIRSQIKIIEGKRSSFQEKRNDVTATFTDFIKDDHHVLEVIKSGLEEMEPPSFQDYLKLFADPRTVVDDAKPDSPPPSPTTPPQTPAVASRPPEPSCPTTANTEANRAPQTQASTSTGPEKTAKRVRPPVDLTEQALKKSKLTSPTVTKNADIDARDVDGREYIFAYQMPEHPPLARGCESRNPRANPCCISSSNPVEFRGSSSPSLDHYNNPRTCKGHDASRMYAKTEDIVRSHGHRVVGSMVNEAWVKQANTRLAERSAGGTMTRVNNRH</sequence>
<gene>
    <name evidence="2" type="ORF">B0T19DRAFT_403150</name>
</gene>
<feature type="compositionally biased region" description="Polar residues" evidence="1">
    <location>
        <begin position="1"/>
        <end position="12"/>
    </location>
</feature>
<organism evidence="2 3">
    <name type="scientific">Cercophora scortea</name>
    <dbReference type="NCBI Taxonomy" id="314031"/>
    <lineage>
        <taxon>Eukaryota</taxon>
        <taxon>Fungi</taxon>
        <taxon>Dikarya</taxon>
        <taxon>Ascomycota</taxon>
        <taxon>Pezizomycotina</taxon>
        <taxon>Sordariomycetes</taxon>
        <taxon>Sordariomycetidae</taxon>
        <taxon>Sordariales</taxon>
        <taxon>Lasiosphaeriaceae</taxon>
        <taxon>Cercophora</taxon>
    </lineage>
</organism>